<dbReference type="InterPro" id="IPR013783">
    <property type="entry name" value="Ig-like_fold"/>
</dbReference>
<dbReference type="Gene3D" id="2.60.120.260">
    <property type="entry name" value="Galactose-binding domain-like"/>
    <property type="match status" value="1"/>
</dbReference>
<evidence type="ECO:0000313" key="9">
    <source>
        <dbReference type="Proteomes" id="UP001470230"/>
    </source>
</evidence>
<dbReference type="SUPFAM" id="SSF51445">
    <property type="entry name" value="(Trans)glycosidases"/>
    <property type="match status" value="1"/>
</dbReference>
<dbReference type="Gene3D" id="2.60.40.10">
    <property type="entry name" value="Immunoglobulins"/>
    <property type="match status" value="2"/>
</dbReference>
<evidence type="ECO:0000256" key="2">
    <source>
        <dbReference type="ARBA" id="ARBA00022801"/>
    </source>
</evidence>
<keyword evidence="4" id="KW-0472">Membrane</keyword>
<comment type="caution">
    <text evidence="8">The sequence shown here is derived from an EMBL/GenBank/DDBJ whole genome shotgun (WGS) entry which is preliminary data.</text>
</comment>
<dbReference type="SUPFAM" id="SSF49785">
    <property type="entry name" value="Galactose-binding domain-like"/>
    <property type="match status" value="1"/>
</dbReference>
<dbReference type="Gene3D" id="3.20.20.80">
    <property type="entry name" value="Glycosidases"/>
    <property type="match status" value="1"/>
</dbReference>
<evidence type="ECO:0000259" key="7">
    <source>
        <dbReference type="Pfam" id="PF02837"/>
    </source>
</evidence>
<dbReference type="InterPro" id="IPR017853">
    <property type="entry name" value="GH"/>
</dbReference>
<reference evidence="8 9" key="1">
    <citation type="submission" date="2024-04" db="EMBL/GenBank/DDBJ databases">
        <title>Tritrichomonas musculus Genome.</title>
        <authorList>
            <person name="Alves-Ferreira E."/>
            <person name="Grigg M."/>
            <person name="Lorenzi H."/>
            <person name="Galac M."/>
        </authorList>
    </citation>
    <scope>NUCLEOTIDE SEQUENCE [LARGE SCALE GENOMIC DNA]</scope>
    <source>
        <strain evidence="8 9">EAF2021</strain>
    </source>
</reference>
<dbReference type="Proteomes" id="UP001470230">
    <property type="component" value="Unassembled WGS sequence"/>
</dbReference>
<keyword evidence="9" id="KW-1185">Reference proteome</keyword>
<dbReference type="Pfam" id="PF02837">
    <property type="entry name" value="Glyco_hydro_2_N"/>
    <property type="match status" value="1"/>
</dbReference>
<dbReference type="InterPro" id="IPR006103">
    <property type="entry name" value="Glyco_hydro_2_cat"/>
</dbReference>
<sequence length="720" mass="82962">MRDDGYKEFDPNKPSKKKDILFITIGIILEIAALVVALIFTVLYKGKTNSNSIREVIPLHKWQFYKNLTQISQDIDKINFSQIIDHSEEVNVPHTWNNYDGQNGGNNYSKIPCSYQTYFQYNDLANKRIFIEFCGSNLKTTVYVNGQKAGYHVGGYAKFRFEITKYLTSQTNLITVVVDNRNNLEYYPYTADFTFFGGIYRDVNIIAVNKVSFNMSDFGSRALYIKPNATTGEVEFNVSISNDSDQKELHLRYKIYDNSEKVILENETTIQSGQKTQSIKTTITAPHLWNGRDDPYLYHLTVDLMVNGEIYDRVESNFGFRTVKVNYSGFYLNGVKYQLRGVSRHQDRLDKGWAVSNDEEEEDFNLIYELGANAVRLSHYQQNETVYDYCDKKGLIIICEVPFISQFLNTTKSEENLKDQLSEMVKQNYNHPCVAFWGYMNEIVQHGDSPQVHDTVKRLQKFTNELDSTRGTYGAMIGDQGYDNELNTIPNVIGYNLYGGWYGGTIESNAEAIDNIRSYPQNKPLSLTEYGAEGILKYHSDNPVNHDYSEEYQLLFHEKFYDIIVKKDLWGSFVWNMFDFASDSRDEGGMTGRNNKGLVTYDRKTKKESFFFYKSNWNKQQKFVHVCGVRFHDRATPYINVTVLTSLTALNTNLYIYNNESLIDSISNNVKNINVFNVTLNKGINLVTAVIKDPGTSQEISSHTVEFEKVDEPNPDYVLH</sequence>
<keyword evidence="2" id="KW-0378">Hydrolase</keyword>
<dbReference type="InterPro" id="IPR008979">
    <property type="entry name" value="Galactose-bd-like_sf"/>
</dbReference>
<dbReference type="InterPro" id="IPR006104">
    <property type="entry name" value="Glyco_hydro_2_N"/>
</dbReference>
<feature type="domain" description="Glycoside hydrolase family 2 catalytic" evidence="6">
    <location>
        <begin position="323"/>
        <end position="618"/>
    </location>
</feature>
<comment type="similarity">
    <text evidence="1">Belongs to the glycosyl hydrolase 2 family.</text>
</comment>
<keyword evidence="4" id="KW-0812">Transmembrane</keyword>
<accession>A0ABR2K7C5</accession>
<dbReference type="PRINTS" id="PR00132">
    <property type="entry name" value="GLHYDRLASE2"/>
</dbReference>
<feature type="transmembrane region" description="Helical" evidence="4">
    <location>
        <begin position="20"/>
        <end position="44"/>
    </location>
</feature>
<dbReference type="InterPro" id="IPR006102">
    <property type="entry name" value="Ig-like_GH2"/>
</dbReference>
<evidence type="ECO:0000256" key="1">
    <source>
        <dbReference type="ARBA" id="ARBA00007401"/>
    </source>
</evidence>
<evidence type="ECO:0000313" key="8">
    <source>
        <dbReference type="EMBL" id="KAK8886768.1"/>
    </source>
</evidence>
<evidence type="ECO:0008006" key="10">
    <source>
        <dbReference type="Google" id="ProtNLM"/>
    </source>
</evidence>
<dbReference type="SUPFAM" id="SSF49303">
    <property type="entry name" value="beta-Galactosidase/glucuronidase domain"/>
    <property type="match status" value="1"/>
</dbReference>
<dbReference type="InterPro" id="IPR006101">
    <property type="entry name" value="Glyco_hydro_2"/>
</dbReference>
<dbReference type="Pfam" id="PF00703">
    <property type="entry name" value="Glyco_hydro_2"/>
    <property type="match status" value="1"/>
</dbReference>
<name>A0ABR2K7C5_9EUKA</name>
<dbReference type="InterPro" id="IPR051913">
    <property type="entry name" value="GH2_Domain-Containing"/>
</dbReference>
<dbReference type="EMBL" id="JAPFFF010000007">
    <property type="protein sequence ID" value="KAK8886768.1"/>
    <property type="molecule type" value="Genomic_DNA"/>
</dbReference>
<evidence type="ECO:0000256" key="4">
    <source>
        <dbReference type="SAM" id="Phobius"/>
    </source>
</evidence>
<evidence type="ECO:0000259" key="6">
    <source>
        <dbReference type="Pfam" id="PF02836"/>
    </source>
</evidence>
<proteinExistence type="inferred from homology"/>
<feature type="domain" description="Glycosyl hydrolases family 2 sugar binding" evidence="7">
    <location>
        <begin position="123"/>
        <end position="206"/>
    </location>
</feature>
<feature type="domain" description="Glycoside hydrolase family 2 immunoglobulin-like beta-sandwich" evidence="5">
    <location>
        <begin position="223"/>
        <end position="321"/>
    </location>
</feature>
<dbReference type="Pfam" id="PF02836">
    <property type="entry name" value="Glyco_hydro_2_C"/>
    <property type="match status" value="1"/>
</dbReference>
<dbReference type="PANTHER" id="PTHR42732">
    <property type="entry name" value="BETA-GALACTOSIDASE"/>
    <property type="match status" value="1"/>
</dbReference>
<protein>
    <recommendedName>
        <fullName evidence="10">Beta-galactosidase</fullName>
    </recommendedName>
</protein>
<evidence type="ECO:0000259" key="5">
    <source>
        <dbReference type="Pfam" id="PF00703"/>
    </source>
</evidence>
<keyword evidence="4" id="KW-1133">Transmembrane helix</keyword>
<organism evidence="8 9">
    <name type="scientific">Tritrichomonas musculus</name>
    <dbReference type="NCBI Taxonomy" id="1915356"/>
    <lineage>
        <taxon>Eukaryota</taxon>
        <taxon>Metamonada</taxon>
        <taxon>Parabasalia</taxon>
        <taxon>Tritrichomonadida</taxon>
        <taxon>Tritrichomonadidae</taxon>
        <taxon>Tritrichomonas</taxon>
    </lineage>
</organism>
<evidence type="ECO:0000256" key="3">
    <source>
        <dbReference type="ARBA" id="ARBA00023295"/>
    </source>
</evidence>
<dbReference type="PANTHER" id="PTHR42732:SF1">
    <property type="entry name" value="BETA-MANNOSIDASE"/>
    <property type="match status" value="1"/>
</dbReference>
<keyword evidence="3" id="KW-0326">Glycosidase</keyword>
<gene>
    <name evidence="8" type="ORF">M9Y10_042237</name>
</gene>
<dbReference type="InterPro" id="IPR036156">
    <property type="entry name" value="Beta-gal/glucu_dom_sf"/>
</dbReference>